<evidence type="ECO:0000313" key="3">
    <source>
        <dbReference type="Proteomes" id="UP000004095"/>
    </source>
</evidence>
<evidence type="ECO:0000313" key="2">
    <source>
        <dbReference type="EMBL" id="EAY24699.1"/>
    </source>
</evidence>
<dbReference type="AlphaFoldDB" id="A1ZY47"/>
<organism evidence="2 3">
    <name type="scientific">Microscilla marina ATCC 23134</name>
    <dbReference type="NCBI Taxonomy" id="313606"/>
    <lineage>
        <taxon>Bacteria</taxon>
        <taxon>Pseudomonadati</taxon>
        <taxon>Bacteroidota</taxon>
        <taxon>Cytophagia</taxon>
        <taxon>Cytophagales</taxon>
        <taxon>Microscillaceae</taxon>
        <taxon>Microscilla</taxon>
    </lineage>
</organism>
<gene>
    <name evidence="2" type="ORF">M23134_03009</name>
</gene>
<accession>A1ZY47</accession>
<protein>
    <submittedName>
        <fullName evidence="2">Uncharacterized protein</fullName>
    </submittedName>
</protein>
<dbReference type="Proteomes" id="UP000004095">
    <property type="component" value="Unassembled WGS sequence"/>
</dbReference>
<sequence length="272" mass="31772">MMNNIEKLYNNKVILAIVVGGLVVLISKPFFPKFAQVVESFLIPAFIVIVCFEILIIRINLSSDFEKVIKKIELLEDYKKSEFDEIIKKTQSIKDQIQLGYQFKAFDSGEQFDDYLNFRVNQAKVIKVIHLNSFPSSSTDQSYEKRSYNNIIEGFLKSKKTFHRIYCKSDNPNIQDWIRSDLQKYEHLNHLIYYLDKIELTNIRTISVMIIDEEEVCLGGGYKTSYKHPTIAIKNKEIVQFYTDYFNYLLSASIQISSGDNVDWELFNKISS</sequence>
<reference evidence="2 3" key="1">
    <citation type="submission" date="2007-01" db="EMBL/GenBank/DDBJ databases">
        <authorList>
            <person name="Haygood M."/>
            <person name="Podell S."/>
            <person name="Anderson C."/>
            <person name="Hopkinson B."/>
            <person name="Roe K."/>
            <person name="Barbeau K."/>
            <person name="Gaasterland T."/>
            <person name="Ferriera S."/>
            <person name="Johnson J."/>
            <person name="Kravitz S."/>
            <person name="Beeson K."/>
            <person name="Sutton G."/>
            <person name="Rogers Y.-H."/>
            <person name="Friedman R."/>
            <person name="Frazier M."/>
            <person name="Venter J.C."/>
        </authorList>
    </citation>
    <scope>NUCLEOTIDE SEQUENCE [LARGE SCALE GENOMIC DNA]</scope>
    <source>
        <strain evidence="2 3">ATCC 23134</strain>
    </source>
</reference>
<comment type="caution">
    <text evidence="2">The sequence shown here is derived from an EMBL/GenBank/DDBJ whole genome shotgun (WGS) entry which is preliminary data.</text>
</comment>
<keyword evidence="1" id="KW-0812">Transmembrane</keyword>
<name>A1ZY47_MICM2</name>
<dbReference type="OrthoDB" id="9838004at2"/>
<dbReference type="RefSeq" id="WP_002704300.1">
    <property type="nucleotide sequence ID" value="NZ_AAWS01000063.1"/>
</dbReference>
<keyword evidence="1" id="KW-1133">Transmembrane helix</keyword>
<feature type="transmembrane region" description="Helical" evidence="1">
    <location>
        <begin position="12"/>
        <end position="31"/>
    </location>
</feature>
<evidence type="ECO:0000256" key="1">
    <source>
        <dbReference type="SAM" id="Phobius"/>
    </source>
</evidence>
<proteinExistence type="predicted"/>
<keyword evidence="1" id="KW-0472">Membrane</keyword>
<keyword evidence="3" id="KW-1185">Reference proteome</keyword>
<dbReference type="EMBL" id="AAWS01000063">
    <property type="protein sequence ID" value="EAY24699.1"/>
    <property type="molecule type" value="Genomic_DNA"/>
</dbReference>
<feature type="transmembrane region" description="Helical" evidence="1">
    <location>
        <begin position="43"/>
        <end position="61"/>
    </location>
</feature>